<dbReference type="InterPro" id="IPR005259">
    <property type="entry name" value="PriA"/>
</dbReference>
<dbReference type="SUPFAM" id="SSF52540">
    <property type="entry name" value="P-loop containing nucleoside triphosphate hydrolases"/>
    <property type="match status" value="1"/>
</dbReference>
<evidence type="ECO:0000259" key="12">
    <source>
        <dbReference type="PROSITE" id="PS51192"/>
    </source>
</evidence>
<keyword evidence="14" id="KW-1185">Reference proteome</keyword>
<keyword evidence="8 11" id="KW-0067">ATP-binding</keyword>
<dbReference type="Pfam" id="PF18074">
    <property type="entry name" value="PriA_C"/>
    <property type="match status" value="1"/>
</dbReference>
<comment type="function">
    <text evidence="11">Initiates the restart of stalled replication forks, which reloads the replicative helicase on sites other than the origin of replication. Recognizes and binds to abandoned replication forks and remodels them to uncover a helicase loading site. Promotes assembly of the primosome at these replication forks.</text>
</comment>
<dbReference type="Pfam" id="PF18319">
    <property type="entry name" value="Zn_ribbon_PriA"/>
    <property type="match status" value="1"/>
</dbReference>
<dbReference type="Pfam" id="PF00270">
    <property type="entry name" value="DEAD"/>
    <property type="match status" value="1"/>
</dbReference>
<keyword evidence="5 11" id="KW-0378">Hydrolase</keyword>
<dbReference type="Gene3D" id="3.40.50.300">
    <property type="entry name" value="P-loop containing nucleotide triphosphate hydrolases"/>
    <property type="match status" value="2"/>
</dbReference>
<dbReference type="Gene3D" id="3.40.1440.60">
    <property type="entry name" value="PriA, 3(prime) DNA-binding domain"/>
    <property type="match status" value="1"/>
</dbReference>
<accession>A0ABU5L7W8</accession>
<feature type="binding site" evidence="11">
    <location>
        <position position="373"/>
    </location>
    <ligand>
        <name>Zn(2+)</name>
        <dbReference type="ChEBI" id="CHEBI:29105"/>
        <label>2</label>
    </ligand>
</feature>
<evidence type="ECO:0000256" key="2">
    <source>
        <dbReference type="ARBA" id="ARBA00022705"/>
    </source>
</evidence>
<dbReference type="InterPro" id="IPR011545">
    <property type="entry name" value="DEAD/DEAH_box_helicase_dom"/>
</dbReference>
<keyword evidence="6 11" id="KW-0347">Helicase</keyword>
<dbReference type="PANTHER" id="PTHR30580:SF0">
    <property type="entry name" value="PRIMOSOMAL PROTEIN N"/>
    <property type="match status" value="1"/>
</dbReference>
<evidence type="ECO:0000256" key="9">
    <source>
        <dbReference type="ARBA" id="ARBA00023125"/>
    </source>
</evidence>
<dbReference type="SMART" id="SM00490">
    <property type="entry name" value="HELICc"/>
    <property type="match status" value="1"/>
</dbReference>
<comment type="catalytic activity">
    <reaction evidence="11">
        <text>Couples ATP hydrolysis with the unwinding of duplex DNA by translocating in the 3'-5' direction.</text>
        <dbReference type="EC" id="5.6.2.4"/>
    </reaction>
</comment>
<comment type="catalytic activity">
    <reaction evidence="11">
        <text>ATP + H2O = ADP + phosphate + H(+)</text>
        <dbReference type="Rhea" id="RHEA:13065"/>
        <dbReference type="ChEBI" id="CHEBI:15377"/>
        <dbReference type="ChEBI" id="CHEBI:15378"/>
        <dbReference type="ChEBI" id="CHEBI:30616"/>
        <dbReference type="ChEBI" id="CHEBI:43474"/>
        <dbReference type="ChEBI" id="CHEBI:456216"/>
        <dbReference type="EC" id="5.6.2.4"/>
    </reaction>
</comment>
<evidence type="ECO:0000256" key="3">
    <source>
        <dbReference type="ARBA" id="ARBA00022723"/>
    </source>
</evidence>
<dbReference type="EC" id="5.6.2.4" evidence="11"/>
<dbReference type="InterPro" id="IPR042115">
    <property type="entry name" value="PriA_3primeBD_sf"/>
</dbReference>
<reference evidence="13 14" key="1">
    <citation type="submission" date="2023-02" db="EMBL/GenBank/DDBJ databases">
        <title>Host association and intracellularity evolved multiple times independently in the Rickettsiales.</title>
        <authorList>
            <person name="Castelli M."/>
            <person name="Nardi T."/>
            <person name="Gammuto L."/>
            <person name="Bellinzona G."/>
            <person name="Sabaneyeva E."/>
            <person name="Potekhin A."/>
            <person name="Serra V."/>
            <person name="Petroni G."/>
            <person name="Sassera D."/>
        </authorList>
    </citation>
    <scope>NUCLEOTIDE SEQUENCE [LARGE SCALE GENOMIC DNA]</scope>
    <source>
        <strain evidence="13 14">BOD18</strain>
    </source>
</reference>
<name>A0ABU5L7W8_9RICK</name>
<comment type="cofactor">
    <cofactor evidence="11">
        <name>Zn(2+)</name>
        <dbReference type="ChEBI" id="CHEBI:29105"/>
    </cofactor>
    <text evidence="11">Binds 2 zinc ions per subunit.</text>
</comment>
<evidence type="ECO:0000256" key="4">
    <source>
        <dbReference type="ARBA" id="ARBA00022741"/>
    </source>
</evidence>
<dbReference type="InterPro" id="IPR041222">
    <property type="entry name" value="PriA_3primeBD"/>
</dbReference>
<feature type="binding site" evidence="11">
    <location>
        <position position="405"/>
    </location>
    <ligand>
        <name>Zn(2+)</name>
        <dbReference type="ChEBI" id="CHEBI:29105"/>
        <label>1</label>
    </ligand>
</feature>
<dbReference type="InterPro" id="IPR040498">
    <property type="entry name" value="PriA_CRR"/>
</dbReference>
<feature type="binding site" evidence="11">
    <location>
        <position position="394"/>
    </location>
    <ligand>
        <name>Zn(2+)</name>
        <dbReference type="ChEBI" id="CHEBI:29105"/>
        <label>2</label>
    </ligand>
</feature>
<evidence type="ECO:0000313" key="13">
    <source>
        <dbReference type="EMBL" id="MDZ5762222.1"/>
    </source>
</evidence>
<dbReference type="Pfam" id="PF00271">
    <property type="entry name" value="Helicase_C"/>
    <property type="match status" value="1"/>
</dbReference>
<evidence type="ECO:0000256" key="11">
    <source>
        <dbReference type="HAMAP-Rule" id="MF_00983"/>
    </source>
</evidence>
<gene>
    <name evidence="11" type="primary">priA</name>
    <name evidence="13" type="ORF">Cyrtocomes_00595</name>
</gene>
<feature type="binding site" evidence="11">
    <location>
        <position position="391"/>
    </location>
    <ligand>
        <name>Zn(2+)</name>
        <dbReference type="ChEBI" id="CHEBI:29105"/>
        <label>2</label>
    </ligand>
</feature>
<dbReference type="InterPro" id="IPR014001">
    <property type="entry name" value="Helicase_ATP-bd"/>
</dbReference>
<keyword evidence="2 11" id="KW-0235">DNA replication</keyword>
<dbReference type="PROSITE" id="PS51192">
    <property type="entry name" value="HELICASE_ATP_BIND_1"/>
    <property type="match status" value="1"/>
</dbReference>
<keyword evidence="7 11" id="KW-0862">Zinc</keyword>
<evidence type="ECO:0000256" key="5">
    <source>
        <dbReference type="ARBA" id="ARBA00022801"/>
    </source>
</evidence>
<evidence type="ECO:0000256" key="6">
    <source>
        <dbReference type="ARBA" id="ARBA00022806"/>
    </source>
</evidence>
<organism evidence="13 14">
    <name type="scientific">Candidatus Cyrtobacter comes</name>
    <dbReference type="NCBI Taxonomy" id="675776"/>
    <lineage>
        <taxon>Bacteria</taxon>
        <taxon>Pseudomonadati</taxon>
        <taxon>Pseudomonadota</taxon>
        <taxon>Alphaproteobacteria</taxon>
        <taxon>Rickettsiales</taxon>
        <taxon>Candidatus Midichloriaceae</taxon>
        <taxon>Candidatus Cyrtobacter</taxon>
    </lineage>
</organism>
<comment type="similarity">
    <text evidence="11">Belongs to the helicase family. PriA subfamily.</text>
</comment>
<comment type="subunit">
    <text evidence="11">Component of the replication restart primosome.</text>
</comment>
<evidence type="ECO:0000313" key="14">
    <source>
        <dbReference type="Proteomes" id="UP001293791"/>
    </source>
</evidence>
<keyword evidence="9 11" id="KW-0238">DNA-binding</keyword>
<dbReference type="InterPro" id="IPR041236">
    <property type="entry name" value="PriA_C"/>
</dbReference>
<keyword evidence="10 11" id="KW-0413">Isomerase</keyword>
<evidence type="ECO:0000256" key="8">
    <source>
        <dbReference type="ARBA" id="ARBA00022840"/>
    </source>
</evidence>
<protein>
    <recommendedName>
        <fullName evidence="11">Replication restart protein PriA</fullName>
    </recommendedName>
    <alternativeName>
        <fullName evidence="11">ATP-dependent DNA helicase PriA</fullName>
        <ecNumber evidence="11">5.6.2.4</ecNumber>
    </alternativeName>
    <alternativeName>
        <fullName evidence="11">DNA 3'-5' helicase PriA</fullName>
    </alternativeName>
</protein>
<sequence length="649" mass="73580">MDQYNKIALKQILLPIRTTKTFSYLSQNDKLSEGDLVEVEFGKQNLIGMVTAQPAEDVKNPEKLKYISKKLPYKFTNNFINFIYKASDYNICEHGLVLKSCIANLSGGSRDVEIEEENLLPPINTTLSQPQENALNSILSSHNPILLEGVTGSGKTELYCYAIYETIKNNGQALILLPEIILATQISERIATIFGKEKITNWHSGISQANKRIIWKNIINGKIKLIIGARSALFLPFLNLKIIVVDEEHDTSFKQEESIIYNARDMAVLRAHEEKCKVILSSATPSLESHLNALSGKYSKVPLEKRFGKSKLPEIKIIDMRQNTSSRFSWISNDLISAINETLYIKKQSMLFLNRKGYAPLSVCLNCGYKEKCPNCSFSLAFYKSSNTLKCHYCNYCSNEKSTFCKHCSNIKIQLRGVGIEKIEEEARILFPSARIISLDSSTISTHKKAQRLIADISEKKFDIIIGTQVIAKGLDFESIHLVGIIQADPYSHDCDIRGIEKSYQLLNQISGRAGRKEQQGIVLMQSYNPTNPLLIKALFNKEQFLEEELNDRKESYMPPFSRLISINASAKNEEKLINYMNELRDAAQNIDILGPSPTNRIRQRYRYRIIVQSTKGLSTQKSVKNWINSVKKPSSIQLSIDVDPYNFL</sequence>
<comment type="caution">
    <text evidence="13">The sequence shown here is derived from an EMBL/GenBank/DDBJ whole genome shotgun (WGS) entry which is preliminary data.</text>
</comment>
<dbReference type="Proteomes" id="UP001293791">
    <property type="component" value="Unassembled WGS sequence"/>
</dbReference>
<dbReference type="PANTHER" id="PTHR30580">
    <property type="entry name" value="PRIMOSOMAL PROTEIN N"/>
    <property type="match status" value="1"/>
</dbReference>
<evidence type="ECO:0000256" key="7">
    <source>
        <dbReference type="ARBA" id="ARBA00022833"/>
    </source>
</evidence>
<dbReference type="SMART" id="SM00487">
    <property type="entry name" value="DEXDc"/>
    <property type="match status" value="1"/>
</dbReference>
<dbReference type="NCBIfam" id="TIGR00595">
    <property type="entry name" value="priA"/>
    <property type="match status" value="1"/>
</dbReference>
<keyword evidence="3 11" id="KW-0479">Metal-binding</keyword>
<evidence type="ECO:0000256" key="1">
    <source>
        <dbReference type="ARBA" id="ARBA00022515"/>
    </source>
</evidence>
<dbReference type="RefSeq" id="WP_322497699.1">
    <property type="nucleotide sequence ID" value="NZ_JARGYT010000028.1"/>
</dbReference>
<keyword evidence="1 11" id="KW-0639">Primosome</keyword>
<proteinExistence type="inferred from homology"/>
<feature type="binding site" evidence="11">
    <location>
        <position position="408"/>
    </location>
    <ligand>
        <name>Zn(2+)</name>
        <dbReference type="ChEBI" id="CHEBI:29105"/>
        <label>1</label>
    </ligand>
</feature>
<keyword evidence="4 11" id="KW-0547">Nucleotide-binding</keyword>
<dbReference type="EMBL" id="JARGYT010000028">
    <property type="protein sequence ID" value="MDZ5762222.1"/>
    <property type="molecule type" value="Genomic_DNA"/>
</dbReference>
<feature type="binding site" evidence="11">
    <location>
        <position position="376"/>
    </location>
    <ligand>
        <name>Zn(2+)</name>
        <dbReference type="ChEBI" id="CHEBI:29105"/>
        <label>2</label>
    </ligand>
</feature>
<dbReference type="InterPro" id="IPR001650">
    <property type="entry name" value="Helicase_C-like"/>
</dbReference>
<dbReference type="InterPro" id="IPR027417">
    <property type="entry name" value="P-loop_NTPase"/>
</dbReference>
<dbReference type="HAMAP" id="MF_00983">
    <property type="entry name" value="PriA"/>
    <property type="match status" value="1"/>
</dbReference>
<feature type="domain" description="Helicase ATP-binding" evidence="12">
    <location>
        <begin position="136"/>
        <end position="303"/>
    </location>
</feature>
<dbReference type="Pfam" id="PF17764">
    <property type="entry name" value="PriA_3primeBD"/>
    <property type="match status" value="1"/>
</dbReference>
<feature type="binding site" evidence="11">
    <location>
        <position position="367"/>
    </location>
    <ligand>
        <name>Zn(2+)</name>
        <dbReference type="ChEBI" id="CHEBI:29105"/>
        <label>1</label>
    </ligand>
</feature>
<evidence type="ECO:0000256" key="10">
    <source>
        <dbReference type="ARBA" id="ARBA00023235"/>
    </source>
</evidence>
<feature type="binding site" evidence="11">
    <location>
        <position position="364"/>
    </location>
    <ligand>
        <name>Zn(2+)</name>
        <dbReference type="ChEBI" id="CHEBI:29105"/>
        <label>1</label>
    </ligand>
</feature>